<keyword evidence="1" id="KW-0175">Coiled coil</keyword>
<dbReference type="Gene3D" id="1.25.40.90">
    <property type="match status" value="1"/>
</dbReference>
<dbReference type="EMBL" id="AACS02000008">
    <property type="protein sequence ID" value="EAU86313.2"/>
    <property type="molecule type" value="Genomic_DNA"/>
</dbReference>
<proteinExistence type="predicted"/>
<dbReference type="SUPFAM" id="SSF48464">
    <property type="entry name" value="ENTH/VHS domain"/>
    <property type="match status" value="1"/>
</dbReference>
<dbReference type="InParanoid" id="A8NQC9"/>
<evidence type="ECO:0000313" key="5">
    <source>
        <dbReference type="Proteomes" id="UP000001861"/>
    </source>
</evidence>
<dbReference type="STRING" id="240176.A8NQC9"/>
<dbReference type="GO" id="GO:0007034">
    <property type="term" value="P:vacuolar transport"/>
    <property type="evidence" value="ECO:0007669"/>
    <property type="project" value="UniProtKB-ARBA"/>
</dbReference>
<feature type="region of interest" description="Disordered" evidence="2">
    <location>
        <begin position="236"/>
        <end position="284"/>
    </location>
</feature>
<evidence type="ECO:0000259" key="3">
    <source>
        <dbReference type="PROSITE" id="PS50179"/>
    </source>
</evidence>
<name>A8NQC9_COPC7</name>
<dbReference type="InterPro" id="IPR008942">
    <property type="entry name" value="ENTH_VHS"/>
</dbReference>
<protein>
    <recommendedName>
        <fullName evidence="3">VHS domain-containing protein</fullName>
    </recommendedName>
</protein>
<dbReference type="GO" id="GO:0035091">
    <property type="term" value="F:phosphatidylinositol binding"/>
    <property type="evidence" value="ECO:0007669"/>
    <property type="project" value="InterPro"/>
</dbReference>
<organism evidence="4 5">
    <name type="scientific">Coprinopsis cinerea (strain Okayama-7 / 130 / ATCC MYA-4618 / FGSC 9003)</name>
    <name type="common">Inky cap fungus</name>
    <name type="synonym">Hormographiella aspergillata</name>
    <dbReference type="NCBI Taxonomy" id="240176"/>
    <lineage>
        <taxon>Eukaryota</taxon>
        <taxon>Fungi</taxon>
        <taxon>Dikarya</taxon>
        <taxon>Basidiomycota</taxon>
        <taxon>Agaricomycotina</taxon>
        <taxon>Agaricomycetes</taxon>
        <taxon>Agaricomycetidae</taxon>
        <taxon>Agaricales</taxon>
        <taxon>Agaricineae</taxon>
        <taxon>Psathyrellaceae</taxon>
        <taxon>Coprinopsis</taxon>
    </lineage>
</organism>
<dbReference type="RefSeq" id="XP_001835528.2">
    <property type="nucleotide sequence ID" value="XM_001835476.2"/>
</dbReference>
<gene>
    <name evidence="4" type="ORF">CC1G_08037</name>
</gene>
<dbReference type="GO" id="GO:0016192">
    <property type="term" value="P:vesicle-mediated transport"/>
    <property type="evidence" value="ECO:0007669"/>
    <property type="project" value="UniProtKB-ARBA"/>
</dbReference>
<feature type="coiled-coil region" evidence="1">
    <location>
        <begin position="163"/>
        <end position="235"/>
    </location>
</feature>
<reference evidence="4 5" key="1">
    <citation type="journal article" date="2010" name="Proc. Natl. Acad. Sci. U.S.A.">
        <title>Insights into evolution of multicellular fungi from the assembled chromosomes of the mushroom Coprinopsis cinerea (Coprinus cinereus).</title>
        <authorList>
            <person name="Stajich J.E."/>
            <person name="Wilke S.K."/>
            <person name="Ahren D."/>
            <person name="Au C.H."/>
            <person name="Birren B.W."/>
            <person name="Borodovsky M."/>
            <person name="Burns C."/>
            <person name="Canback B."/>
            <person name="Casselton L.A."/>
            <person name="Cheng C.K."/>
            <person name="Deng J."/>
            <person name="Dietrich F.S."/>
            <person name="Fargo D.C."/>
            <person name="Farman M.L."/>
            <person name="Gathman A.C."/>
            <person name="Goldberg J."/>
            <person name="Guigo R."/>
            <person name="Hoegger P.J."/>
            <person name="Hooker J.B."/>
            <person name="Huggins A."/>
            <person name="James T.Y."/>
            <person name="Kamada T."/>
            <person name="Kilaru S."/>
            <person name="Kodira C."/>
            <person name="Kues U."/>
            <person name="Kupfer D."/>
            <person name="Kwan H.S."/>
            <person name="Lomsadze A."/>
            <person name="Li W."/>
            <person name="Lilly W.W."/>
            <person name="Ma L.J."/>
            <person name="Mackey A.J."/>
            <person name="Manning G."/>
            <person name="Martin F."/>
            <person name="Muraguchi H."/>
            <person name="Natvig D.O."/>
            <person name="Palmerini H."/>
            <person name="Ramesh M.A."/>
            <person name="Rehmeyer C.J."/>
            <person name="Roe B.A."/>
            <person name="Shenoy N."/>
            <person name="Stanke M."/>
            <person name="Ter-Hovhannisyan V."/>
            <person name="Tunlid A."/>
            <person name="Velagapudi R."/>
            <person name="Vision T.J."/>
            <person name="Zeng Q."/>
            <person name="Zolan M.E."/>
            <person name="Pukkila P.J."/>
        </authorList>
    </citation>
    <scope>NUCLEOTIDE SEQUENCE [LARGE SCALE GENOMIC DNA]</scope>
    <source>
        <strain evidence="5">Okayama-7 / 130 / ATCC MYA-4618 / FGSC 9003</strain>
    </source>
</reference>
<dbReference type="GeneID" id="6012060"/>
<sequence>MSSSRRSRALPTAPGAGPPQKRSLPTTPSPFKPEPFTLNENHAEQTVFSRASNFAIHGGDFSAIRGSRYGRVQIVINQGGPRRPRSSQPPRPVSTTPPLESSSSDTEFDWTPIQRADAFTLQESAPPIFLPRVGQGPERALHRDRTGHTYNDSGASSEELDQVDELAEEIALWRSKRQELKAREAEIERREQELDARAERLDQVEHQLSFQRADLLAQERHLKDAIRDLQRREREYEVSRLGPQPVDQPDGCSRPSHTRQECPRRSLRPLPLPQVNSNPRSAEQLNYERSEHELRFNIPQWGEKPSEDIFPADSSVSSTKAGIESKLHREEDGEFVDEYLPRYSFPKFSPNSSSTSIPSYHTRLDPFPVGRLHHWQDNEQGYDAGSGVYRLSSVVDSMSTLEVDERNLSQNVYNSGAKNDFERVTALSWLIKTLVENELADKDLLRILCTQASKDGQSARDAAQQLKQHLEKPVLMTHQLYAIQLLAILLEQSSASFREECCAFEFNMTLERLIISRETNPVVQERLLDVVGAAVHSGNSKNLFDSFHVLWRRVRPSNRSIHGAPLDPDYLQL</sequence>
<dbReference type="HOGENOM" id="CLU_475661_0_0_1"/>
<comment type="caution">
    <text evidence="4">The sequence shown here is derived from an EMBL/GenBank/DDBJ whole genome shotgun (WGS) entry which is preliminary data.</text>
</comment>
<dbReference type="KEGG" id="cci:CC1G_08037"/>
<feature type="region of interest" description="Disordered" evidence="2">
    <location>
        <begin position="128"/>
        <end position="157"/>
    </location>
</feature>
<feature type="region of interest" description="Disordered" evidence="2">
    <location>
        <begin position="1"/>
        <end position="39"/>
    </location>
</feature>
<dbReference type="OrthoDB" id="10255964at2759"/>
<dbReference type="InterPro" id="IPR002014">
    <property type="entry name" value="VHS_dom"/>
</dbReference>
<dbReference type="GO" id="GO:0043130">
    <property type="term" value="F:ubiquitin binding"/>
    <property type="evidence" value="ECO:0007669"/>
    <property type="project" value="InterPro"/>
</dbReference>
<feature type="region of interest" description="Disordered" evidence="2">
    <location>
        <begin position="77"/>
        <end position="107"/>
    </location>
</feature>
<dbReference type="Proteomes" id="UP000001861">
    <property type="component" value="Unassembled WGS sequence"/>
</dbReference>
<feature type="domain" description="VHS" evidence="3">
    <location>
        <begin position="448"/>
        <end position="531"/>
    </location>
</feature>
<dbReference type="VEuPathDB" id="FungiDB:CC1G_08037"/>
<dbReference type="AlphaFoldDB" id="A8NQC9"/>
<keyword evidence="5" id="KW-1185">Reference proteome</keyword>
<evidence type="ECO:0000313" key="4">
    <source>
        <dbReference type="EMBL" id="EAU86313.2"/>
    </source>
</evidence>
<evidence type="ECO:0000256" key="2">
    <source>
        <dbReference type="SAM" id="MobiDB-lite"/>
    </source>
</evidence>
<evidence type="ECO:0000256" key="1">
    <source>
        <dbReference type="SAM" id="Coils"/>
    </source>
</evidence>
<dbReference type="PROSITE" id="PS50179">
    <property type="entry name" value="VHS"/>
    <property type="match status" value="1"/>
</dbReference>
<accession>A8NQC9</accession>
<feature type="compositionally biased region" description="Polar residues" evidence="2">
    <location>
        <begin position="274"/>
        <end position="284"/>
    </location>
</feature>